<evidence type="ECO:0000256" key="1">
    <source>
        <dbReference type="ARBA" id="ARBA00007648"/>
    </source>
</evidence>
<dbReference type="EC" id="3.1.4.-" evidence="8"/>
<feature type="binding site" evidence="7">
    <location>
        <position position="549"/>
    </location>
    <ligand>
        <name>Zn(2+)</name>
        <dbReference type="ChEBI" id="CHEBI:29105"/>
        <label>1</label>
    </ligand>
</feature>
<evidence type="ECO:0000256" key="4">
    <source>
        <dbReference type="ARBA" id="ARBA00022801"/>
    </source>
</evidence>
<accession>A0A9J6C067</accession>
<feature type="domain" description="PDEase" evidence="9">
    <location>
        <begin position="469"/>
        <end position="789"/>
    </location>
</feature>
<feature type="binding site" evidence="7">
    <location>
        <position position="584"/>
    </location>
    <ligand>
        <name>Zn(2+)</name>
        <dbReference type="ChEBI" id="CHEBI:29105"/>
        <label>2</label>
    </ligand>
</feature>
<keyword evidence="3 7" id="KW-0479">Metal-binding</keyword>
<dbReference type="EMBL" id="JADBJN010000002">
    <property type="protein sequence ID" value="KAG5675203.1"/>
    <property type="molecule type" value="Genomic_DNA"/>
</dbReference>
<dbReference type="PROSITE" id="PS51845">
    <property type="entry name" value="PDEASE_I_2"/>
    <property type="match status" value="1"/>
</dbReference>
<dbReference type="FunFam" id="3.30.450.40:FF:000067">
    <property type="entry name" value="Phosphodiesterase"/>
    <property type="match status" value="1"/>
</dbReference>
<gene>
    <name evidence="10" type="ORF">PVAND_005127</name>
</gene>
<dbReference type="GO" id="GO:0046872">
    <property type="term" value="F:metal ion binding"/>
    <property type="evidence" value="ECO:0007669"/>
    <property type="project" value="UniProtKB-KW"/>
</dbReference>
<evidence type="ECO:0000256" key="5">
    <source>
        <dbReference type="PIRSR" id="PIRSR623088-1"/>
    </source>
</evidence>
<feature type="binding site" evidence="6">
    <location>
        <begin position="545"/>
        <end position="549"/>
    </location>
    <ligand>
        <name>AMP</name>
        <dbReference type="ChEBI" id="CHEBI:456215"/>
    </ligand>
</feature>
<dbReference type="GO" id="GO:0007165">
    <property type="term" value="P:signal transduction"/>
    <property type="evidence" value="ECO:0007669"/>
    <property type="project" value="InterPro"/>
</dbReference>
<dbReference type="FunFam" id="1.10.1300.10:FF:000003">
    <property type="entry name" value="Phosphodiesterase"/>
    <property type="match status" value="1"/>
</dbReference>
<dbReference type="Gene3D" id="1.10.1300.10">
    <property type="entry name" value="3'5'-cyclic nucleotide phosphodiesterase, catalytic domain"/>
    <property type="match status" value="1"/>
</dbReference>
<dbReference type="InterPro" id="IPR023174">
    <property type="entry name" value="PDEase_CS"/>
</dbReference>
<dbReference type="InterPro" id="IPR023088">
    <property type="entry name" value="PDEase"/>
</dbReference>
<comment type="caution">
    <text evidence="10">The sequence shown here is derived from an EMBL/GenBank/DDBJ whole genome shotgun (WGS) entry which is preliminary data.</text>
</comment>
<feature type="binding site" evidence="7">
    <location>
        <position position="583"/>
    </location>
    <ligand>
        <name>Zn(2+)</name>
        <dbReference type="ChEBI" id="CHEBI:29105"/>
        <label>1</label>
    </ligand>
</feature>
<dbReference type="OrthoDB" id="295473at2759"/>
<feature type="binding site" evidence="7">
    <location>
        <position position="694"/>
    </location>
    <ligand>
        <name>Zn(2+)</name>
        <dbReference type="ChEBI" id="CHEBI:29105"/>
        <label>1</label>
    </ligand>
</feature>
<feature type="binding site" evidence="6">
    <location>
        <position position="584"/>
    </location>
    <ligand>
        <name>AMP</name>
        <dbReference type="ChEBI" id="CHEBI:456215"/>
    </ligand>
</feature>
<keyword evidence="2" id="KW-0140">cGMP</keyword>
<dbReference type="InterPro" id="IPR003607">
    <property type="entry name" value="HD/PDEase_dom"/>
</dbReference>
<dbReference type="InterPro" id="IPR002073">
    <property type="entry name" value="PDEase_catalytic_dom"/>
</dbReference>
<proteinExistence type="inferred from homology"/>
<dbReference type="Pfam" id="PF00233">
    <property type="entry name" value="PDEase_I"/>
    <property type="match status" value="1"/>
</dbReference>
<dbReference type="CDD" id="cd00077">
    <property type="entry name" value="HDc"/>
    <property type="match status" value="1"/>
</dbReference>
<comment type="cofactor">
    <cofactor evidence="8">
        <name>a divalent metal cation</name>
        <dbReference type="ChEBI" id="CHEBI:60240"/>
    </cofactor>
    <text evidence="8">Binds 2 divalent metal cations per subunit. Site 1 may preferentially bind zinc ions, while site 2 has a preference for magnesium and/or manganese ions.</text>
</comment>
<dbReference type="SUPFAM" id="SSF109604">
    <property type="entry name" value="HD-domain/PDEase-like"/>
    <property type="match status" value="1"/>
</dbReference>
<evidence type="ECO:0000256" key="3">
    <source>
        <dbReference type="ARBA" id="ARBA00022723"/>
    </source>
</evidence>
<evidence type="ECO:0000256" key="7">
    <source>
        <dbReference type="PIRSR" id="PIRSR623088-3"/>
    </source>
</evidence>
<feature type="binding site" evidence="6">
    <location>
        <position position="746"/>
    </location>
    <ligand>
        <name>AMP</name>
        <dbReference type="ChEBI" id="CHEBI:456215"/>
    </ligand>
</feature>
<dbReference type="SMART" id="SM00471">
    <property type="entry name" value="HDc"/>
    <property type="match status" value="1"/>
</dbReference>
<dbReference type="InterPro" id="IPR003018">
    <property type="entry name" value="GAF"/>
</dbReference>
<reference evidence="10" key="1">
    <citation type="submission" date="2021-03" db="EMBL/GenBank/DDBJ databases">
        <title>Chromosome level genome of the anhydrobiotic midge Polypedilum vanderplanki.</title>
        <authorList>
            <person name="Yoshida Y."/>
            <person name="Kikawada T."/>
            <person name="Gusev O."/>
        </authorList>
    </citation>
    <scope>NUCLEOTIDE SEQUENCE</scope>
    <source>
        <strain evidence="10">NIAS01</strain>
        <tissue evidence="10">Whole body or cell culture</tissue>
    </source>
</reference>
<evidence type="ECO:0000313" key="11">
    <source>
        <dbReference type="Proteomes" id="UP001107558"/>
    </source>
</evidence>
<keyword evidence="11" id="KW-1185">Reference proteome</keyword>
<feature type="binding site" evidence="6">
    <location>
        <position position="694"/>
    </location>
    <ligand>
        <name>AMP</name>
        <dbReference type="ChEBI" id="CHEBI:456215"/>
    </ligand>
</feature>
<keyword evidence="4 8" id="KW-0378">Hydrolase</keyword>
<dbReference type="PROSITE" id="PS00126">
    <property type="entry name" value="PDEASE_I_1"/>
    <property type="match status" value="1"/>
</dbReference>
<feature type="binding site" evidence="7">
    <location>
        <position position="584"/>
    </location>
    <ligand>
        <name>Zn(2+)</name>
        <dbReference type="ChEBI" id="CHEBI:29105"/>
        <label>1</label>
    </ligand>
</feature>
<feature type="active site" description="Proton donor" evidence="5">
    <location>
        <position position="545"/>
    </location>
</feature>
<organism evidence="10 11">
    <name type="scientific">Polypedilum vanderplanki</name>
    <name type="common">Sleeping chironomid midge</name>
    <dbReference type="NCBI Taxonomy" id="319348"/>
    <lineage>
        <taxon>Eukaryota</taxon>
        <taxon>Metazoa</taxon>
        <taxon>Ecdysozoa</taxon>
        <taxon>Arthropoda</taxon>
        <taxon>Hexapoda</taxon>
        <taxon>Insecta</taxon>
        <taxon>Pterygota</taxon>
        <taxon>Neoptera</taxon>
        <taxon>Endopterygota</taxon>
        <taxon>Diptera</taxon>
        <taxon>Nematocera</taxon>
        <taxon>Chironomoidea</taxon>
        <taxon>Chironomidae</taxon>
        <taxon>Chironominae</taxon>
        <taxon>Polypedilum</taxon>
        <taxon>Polypedilum</taxon>
    </lineage>
</organism>
<dbReference type="Proteomes" id="UP001107558">
    <property type="component" value="Chromosome 2"/>
</dbReference>
<dbReference type="AlphaFoldDB" id="A0A9J6C067"/>
<sequence length="798" mass="92793">MDRAAGFWRNRRFFKFRSNSNGNTAQRISDHKDMNEQEIQVYLRNHPEILEHFVMDEVELEQLERWMIRRTQKAKKMNYANRKTSLSRWRFCVHADKRQMLEQLTQQLQNKPTKAHVLFELASCISNAVNADGFRLYLVEDASETLTFVLDSETFDENGDPKIQKIRDNPVIARYVASTRDQVRYSRGDIDPRFSNAGICDRETQHVLCQAIVYPEGSLVAVIELWRGESSSRFHEEDEEIGNSYLVWGGIALHYMSIYINLNKQKKLNDFLLAVVKSIFQDMVSMDMLVIKIMNYAQRLVNADRASLFLIDSKTQELYATIFDIGFEDDIQEKMNSPRGAKEATEKMKSEEIRFPMGTGIAGQCALRGEVFNIVDAYSDERFNRNIDQLTGYKTDTILCMPIFIRGSIIGVVEMVNKRTGYFSKEDEEAFETFAVYCGLALHHAKLYDKIRRSEKKYRVALEVLSYHNTCSEEEIERCEKMGIPANIPNLNDFYFNPFEIDEFVKVNYVIYMFKDLFGFNRFDKKDLMRFTLTVKRNYRRVPYHNWTHGFAVANSMYSILKNSKMSFRPNECLALFIGSLCHDLDHRGKSNKFMLESESPIAAIYSTSTMEHHHFNQTVTILQQDGHNILAKLSSTEYKQILSLIKHCILATDLALFFPNKDKLMALVDQEKFSWSILEHRMMVNCIAMTAADLSASAKPWEIQSETVKGIFEEFYEQGDAERRAGRVPMAMMDRNQKDHQASSQLGFLNGICIPCYSLLYRLIPETRPMLKQCQDNLTRWQAIDDLKKKEAIELKK</sequence>
<evidence type="ECO:0000256" key="6">
    <source>
        <dbReference type="PIRSR" id="PIRSR623088-2"/>
    </source>
</evidence>
<dbReference type="GO" id="GO:0004114">
    <property type="term" value="F:3',5'-cyclic-nucleotide phosphodiesterase activity"/>
    <property type="evidence" value="ECO:0007669"/>
    <property type="project" value="InterPro"/>
</dbReference>
<evidence type="ECO:0000259" key="9">
    <source>
        <dbReference type="PROSITE" id="PS51845"/>
    </source>
</evidence>
<dbReference type="InterPro" id="IPR036971">
    <property type="entry name" value="PDEase_catalytic_dom_sf"/>
</dbReference>
<dbReference type="SMART" id="SM00065">
    <property type="entry name" value="GAF"/>
    <property type="match status" value="2"/>
</dbReference>
<evidence type="ECO:0000313" key="10">
    <source>
        <dbReference type="EMBL" id="KAG5675203.1"/>
    </source>
</evidence>
<dbReference type="SUPFAM" id="SSF55781">
    <property type="entry name" value="GAF domain-like"/>
    <property type="match status" value="2"/>
</dbReference>
<dbReference type="PRINTS" id="PR00387">
    <property type="entry name" value="PDIESTERASE1"/>
</dbReference>
<dbReference type="PANTHER" id="PTHR11347">
    <property type="entry name" value="CYCLIC NUCLEOTIDE PHOSPHODIESTERASE"/>
    <property type="match status" value="1"/>
</dbReference>
<evidence type="ECO:0000256" key="8">
    <source>
        <dbReference type="RuleBase" id="RU363067"/>
    </source>
</evidence>
<protein>
    <recommendedName>
        <fullName evidence="8">Phosphodiesterase</fullName>
        <ecNumber evidence="8">3.1.4.-</ecNumber>
    </recommendedName>
</protein>
<dbReference type="Pfam" id="PF01590">
    <property type="entry name" value="GAF"/>
    <property type="match status" value="1"/>
</dbReference>
<evidence type="ECO:0000256" key="2">
    <source>
        <dbReference type="ARBA" id="ARBA00022535"/>
    </source>
</evidence>
<dbReference type="InterPro" id="IPR029016">
    <property type="entry name" value="GAF-like_dom_sf"/>
</dbReference>
<comment type="similarity">
    <text evidence="1 8">Belongs to the cyclic nucleotide phosphodiesterase family.</text>
</comment>
<name>A0A9J6C067_POLVA</name>
<dbReference type="Gene3D" id="3.30.450.40">
    <property type="match status" value="2"/>
</dbReference>